<dbReference type="NCBIfam" id="TIGR02734">
    <property type="entry name" value="crtI_fam"/>
    <property type="match status" value="1"/>
</dbReference>
<evidence type="ECO:0000256" key="2">
    <source>
        <dbReference type="ARBA" id="ARBA00022746"/>
    </source>
</evidence>
<name>A0ABX3ZKU4_9BACL</name>
<dbReference type="InterPro" id="IPR036188">
    <property type="entry name" value="FAD/NAD-bd_sf"/>
</dbReference>
<keyword evidence="2 5" id="KW-0125">Carotenoid biosynthesis</keyword>
<dbReference type="EMBL" id="NHNT01000001">
    <property type="protein sequence ID" value="OUZ40353.1"/>
    <property type="molecule type" value="Genomic_DNA"/>
</dbReference>
<protein>
    <submittedName>
        <fullName evidence="7">Phytoene desaturase</fullName>
    </submittedName>
</protein>
<comment type="caution">
    <text evidence="7">The sequence shown here is derived from an EMBL/GenBank/DDBJ whole genome shotgun (WGS) entry which is preliminary data.</text>
</comment>
<keyword evidence="8" id="KW-1185">Reference proteome</keyword>
<dbReference type="PANTHER" id="PTHR43734:SF1">
    <property type="entry name" value="PHYTOENE DESATURASE"/>
    <property type="match status" value="1"/>
</dbReference>
<feature type="domain" description="Amine oxidase" evidence="6">
    <location>
        <begin position="12"/>
        <end position="485"/>
    </location>
</feature>
<gene>
    <name evidence="7" type="ORF">CBM15_00420</name>
</gene>
<dbReference type="PRINTS" id="PR00419">
    <property type="entry name" value="ADXRDTASE"/>
</dbReference>
<keyword evidence="3 5" id="KW-0560">Oxidoreductase</keyword>
<organism evidence="7 8">
    <name type="scientific">Solibacillus kalamii</name>
    <dbReference type="NCBI Taxonomy" id="1748298"/>
    <lineage>
        <taxon>Bacteria</taxon>
        <taxon>Bacillati</taxon>
        <taxon>Bacillota</taxon>
        <taxon>Bacilli</taxon>
        <taxon>Bacillales</taxon>
        <taxon>Caryophanaceae</taxon>
        <taxon>Solibacillus</taxon>
    </lineage>
</organism>
<evidence type="ECO:0000313" key="7">
    <source>
        <dbReference type="EMBL" id="OUZ40353.1"/>
    </source>
</evidence>
<dbReference type="Proteomes" id="UP000196594">
    <property type="component" value="Unassembled WGS sequence"/>
</dbReference>
<sequence length="524" mass="59383">MKKIAVVGAGPGGLAVAMLLAHKGYEVTVYEKQAYVGGRTSEIKLGDYKFDMGPTFLNMLYIAEEIFELTGRDIHDYVDLIDLNPMYQLIYHNKKINMTRDAGEMIRQIDELYPGNEGSYERYMEQTQKKLEVLAPVLQAPMNKLTDLFNPKVMKAFKELEVGNSLVDTLSKFYNEEELQLAFTFQAKYLGMSPWESPGAFSILSYIEHAYGVYHIKGGINKLTEAMAKVVLESGGKILLNNGVKKLRTKGKKVTGLLLEDGQEIEADEVIINGDFAHAMTNLVEPGLLKKYTPEKLEKKQYSCSTFMLYLGVNKRFDLPHHTIWFAKDYRKNVEEITKTKLMSEDPSIYIQNAVVTDETVAPKGKSTLYILVPVPNNMSGIDWSKKAGPFRDMILNMVADKLGVKDMWEYIEEERMLTPADWERDIHVYKGATFNLGHQLSQMLVFRPRNKFEELDHCWLVGGGTHPGSGLPIILESARITANGILQQDKQTLLPVKPLPKVELYRKKQSQLKHQPAAIQTNV</sequence>
<evidence type="ECO:0000256" key="5">
    <source>
        <dbReference type="RuleBase" id="RU362075"/>
    </source>
</evidence>
<dbReference type="Gene3D" id="3.50.50.60">
    <property type="entry name" value="FAD/NAD(P)-binding domain"/>
    <property type="match status" value="2"/>
</dbReference>
<dbReference type="RefSeq" id="WP_087615336.1">
    <property type="nucleotide sequence ID" value="NZ_JAFBEY010000002.1"/>
</dbReference>
<evidence type="ECO:0000256" key="3">
    <source>
        <dbReference type="ARBA" id="ARBA00023002"/>
    </source>
</evidence>
<evidence type="ECO:0000313" key="8">
    <source>
        <dbReference type="Proteomes" id="UP000196594"/>
    </source>
</evidence>
<dbReference type="Pfam" id="PF01593">
    <property type="entry name" value="Amino_oxidase"/>
    <property type="match status" value="1"/>
</dbReference>
<dbReference type="SUPFAM" id="SSF51905">
    <property type="entry name" value="FAD/NAD(P)-binding domain"/>
    <property type="match status" value="1"/>
</dbReference>
<dbReference type="PANTHER" id="PTHR43734">
    <property type="entry name" value="PHYTOENE DESATURASE"/>
    <property type="match status" value="1"/>
</dbReference>
<proteinExistence type="inferred from homology"/>
<dbReference type="InterPro" id="IPR014105">
    <property type="entry name" value="Carotenoid/retinoid_OxRdtase"/>
</dbReference>
<evidence type="ECO:0000259" key="6">
    <source>
        <dbReference type="Pfam" id="PF01593"/>
    </source>
</evidence>
<comment type="similarity">
    <text evidence="4">Belongs to the carotenoid/retinoid oxidoreductase family. CrtN subfamily.</text>
</comment>
<evidence type="ECO:0000256" key="4">
    <source>
        <dbReference type="ARBA" id="ARBA00038322"/>
    </source>
</evidence>
<dbReference type="InterPro" id="IPR002937">
    <property type="entry name" value="Amino_oxidase"/>
</dbReference>
<comment type="pathway">
    <text evidence="1 5">Carotenoid biosynthesis.</text>
</comment>
<accession>A0ABX3ZKU4</accession>
<evidence type="ECO:0000256" key="1">
    <source>
        <dbReference type="ARBA" id="ARBA00004829"/>
    </source>
</evidence>
<reference evidence="7 8" key="1">
    <citation type="journal article" date="2017" name="Int. J. Syst. Evol. Microbiol.">
        <title>Solibacillus kalamii sp. nov., isolated from a high-efficiency particulate arrestance filter system used in the International Space Station.</title>
        <authorList>
            <person name="Checinska Sielaff A."/>
            <person name="Kumar R.M."/>
            <person name="Pal D."/>
            <person name="Mayilraj S."/>
            <person name="Venkateswaran K."/>
        </authorList>
    </citation>
    <scope>NUCLEOTIDE SEQUENCE [LARGE SCALE GENOMIC DNA]</scope>
    <source>
        <strain evidence="7 8">ISSFR-015</strain>
    </source>
</reference>